<reference evidence="1 2" key="1">
    <citation type="submission" date="2019-02" db="EMBL/GenBank/DDBJ databases">
        <title>Siculibacillus lacustris gen. nov., sp. nov., a new rosette-forming bacterium isolated from a freshwater crater lake (Lake St. Ana, Romania).</title>
        <authorList>
            <person name="Felfoldi T."/>
            <person name="Marton Z."/>
            <person name="Szabo A."/>
            <person name="Mentes A."/>
            <person name="Boka K."/>
            <person name="Marialigeti K."/>
            <person name="Mathe I."/>
            <person name="Koncz M."/>
            <person name="Schumann P."/>
            <person name="Toth E."/>
        </authorList>
    </citation>
    <scope>NUCLEOTIDE SEQUENCE [LARGE SCALE GENOMIC DNA]</scope>
    <source>
        <strain evidence="1 2">SA-279</strain>
    </source>
</reference>
<dbReference type="EMBL" id="SJFN01000011">
    <property type="protein sequence ID" value="TBW38449.1"/>
    <property type="molecule type" value="Genomic_DNA"/>
</dbReference>
<dbReference type="AlphaFoldDB" id="A0A4Q9VRE3"/>
<dbReference type="RefSeq" id="WP_131308660.1">
    <property type="nucleotide sequence ID" value="NZ_SJFN01000011.1"/>
</dbReference>
<keyword evidence="2" id="KW-1185">Reference proteome</keyword>
<sequence length="130" mass="13164">MPVPEVTHGAMLMCSFGAAPSSLVVLPVNRVLVEGPPGANINDHVPMVNIMPFGVCMTPSNPAVAAATTAALGVLTPMPCIPVTPSPWTPGGVTVNLGPVPVLDQPSVCMCTWGGVITIAFAATTHTLVP</sequence>
<comment type="caution">
    <text evidence="1">The sequence shown here is derived from an EMBL/GenBank/DDBJ whole genome shotgun (WGS) entry which is preliminary data.</text>
</comment>
<dbReference type="InterPro" id="IPR025460">
    <property type="entry name" value="DUF4280"/>
</dbReference>
<organism evidence="1 2">
    <name type="scientific">Siculibacillus lacustris</name>
    <dbReference type="NCBI Taxonomy" id="1549641"/>
    <lineage>
        <taxon>Bacteria</taxon>
        <taxon>Pseudomonadati</taxon>
        <taxon>Pseudomonadota</taxon>
        <taxon>Alphaproteobacteria</taxon>
        <taxon>Hyphomicrobiales</taxon>
        <taxon>Ancalomicrobiaceae</taxon>
        <taxon>Siculibacillus</taxon>
    </lineage>
</organism>
<dbReference type="Proteomes" id="UP000292781">
    <property type="component" value="Unassembled WGS sequence"/>
</dbReference>
<accession>A0A4Q9VRE3</accession>
<dbReference type="OrthoDB" id="4825649at2"/>
<name>A0A4Q9VRE3_9HYPH</name>
<evidence type="ECO:0000313" key="2">
    <source>
        <dbReference type="Proteomes" id="UP000292781"/>
    </source>
</evidence>
<proteinExistence type="predicted"/>
<protein>
    <submittedName>
        <fullName evidence="1">DUF4280 domain-containing protein</fullName>
    </submittedName>
</protein>
<evidence type="ECO:0000313" key="1">
    <source>
        <dbReference type="EMBL" id="TBW38449.1"/>
    </source>
</evidence>
<gene>
    <name evidence="1" type="ORF">EYW49_09270</name>
</gene>
<dbReference type="Pfam" id="PF14107">
    <property type="entry name" value="DUF4280"/>
    <property type="match status" value="1"/>
</dbReference>